<evidence type="ECO:0000256" key="5">
    <source>
        <dbReference type="PIRSR" id="PIRSR620019-2"/>
    </source>
</evidence>
<dbReference type="AlphaFoldDB" id="A0A7W9BQA7"/>
<dbReference type="RefSeq" id="WP_157175018.1">
    <property type="nucleotide sequence ID" value="NZ_BMJP01000001.1"/>
</dbReference>
<comment type="similarity">
    <text evidence="1">Belongs to the transferase hexapeptide repeat family.</text>
</comment>
<feature type="active site" description="Proton acceptor" evidence="4">
    <location>
        <position position="137"/>
    </location>
</feature>
<accession>A0A7W9BQA7</accession>
<feature type="binding site" evidence="5">
    <location>
        <position position="70"/>
    </location>
    <ligand>
        <name>substrate</name>
    </ligand>
</feature>
<sequence>MAVIIVSASTGQHAAVVYEAAILAGLPLAGYVTVTDGPPMSLLDCRWLGRLDAVLAADVASGHQFIVACGSNALRRTLTLSLQEAGASLATVAHPAAILSPSATIAPGSAILAGAIVGPRAVLGRGVIVNHAASVDHDCRLGDFAHIAPGARLAGSVQAGAGVFVGLNAAVLPGLRIGADAIVGAGAVVTHDVPPGVTVVGIPSRPR</sequence>
<dbReference type="InterPro" id="IPR050179">
    <property type="entry name" value="Trans_hexapeptide_repeat"/>
</dbReference>
<proteinExistence type="inferred from homology"/>
<dbReference type="SUPFAM" id="SSF51161">
    <property type="entry name" value="Trimeric LpxA-like enzymes"/>
    <property type="match status" value="1"/>
</dbReference>
<organism evidence="6 7">
    <name type="scientific">Sphingomonas prati</name>
    <dbReference type="NCBI Taxonomy" id="1843237"/>
    <lineage>
        <taxon>Bacteria</taxon>
        <taxon>Pseudomonadati</taxon>
        <taxon>Pseudomonadota</taxon>
        <taxon>Alphaproteobacteria</taxon>
        <taxon>Sphingomonadales</taxon>
        <taxon>Sphingomonadaceae</taxon>
        <taxon>Sphingomonas</taxon>
    </lineage>
</organism>
<dbReference type="CDD" id="cd03360">
    <property type="entry name" value="LbH_AT_putative"/>
    <property type="match status" value="1"/>
</dbReference>
<evidence type="ECO:0000256" key="3">
    <source>
        <dbReference type="ARBA" id="ARBA00022737"/>
    </source>
</evidence>
<keyword evidence="6" id="KW-0012">Acyltransferase</keyword>
<dbReference type="InterPro" id="IPR018357">
    <property type="entry name" value="Hexapep_transf_CS"/>
</dbReference>
<evidence type="ECO:0000256" key="1">
    <source>
        <dbReference type="ARBA" id="ARBA00007274"/>
    </source>
</evidence>
<feature type="binding site" evidence="5">
    <location>
        <position position="146"/>
    </location>
    <ligand>
        <name>acetyl-CoA</name>
        <dbReference type="ChEBI" id="CHEBI:57288"/>
    </ligand>
</feature>
<keyword evidence="3" id="KW-0677">Repeat</keyword>
<protein>
    <submittedName>
        <fullName evidence="6">Acetyltransferase EpsM</fullName>
        <ecNumber evidence="6">2.3.1.-</ecNumber>
    </submittedName>
</protein>
<reference evidence="6 7" key="1">
    <citation type="submission" date="2020-08" db="EMBL/GenBank/DDBJ databases">
        <title>Genomic Encyclopedia of Type Strains, Phase IV (KMG-IV): sequencing the most valuable type-strain genomes for metagenomic binning, comparative biology and taxonomic classification.</title>
        <authorList>
            <person name="Goeker M."/>
        </authorList>
    </citation>
    <scope>NUCLEOTIDE SEQUENCE [LARGE SCALE GENOMIC DNA]</scope>
    <source>
        <strain evidence="6 7">DSM 103336</strain>
    </source>
</reference>
<evidence type="ECO:0000313" key="7">
    <source>
        <dbReference type="Proteomes" id="UP000546701"/>
    </source>
</evidence>
<dbReference type="InterPro" id="IPR020019">
    <property type="entry name" value="AcTrfase_PglD-like"/>
</dbReference>
<comment type="caution">
    <text evidence="6">The sequence shown here is derived from an EMBL/GenBank/DDBJ whole genome shotgun (WGS) entry which is preliminary data.</text>
</comment>
<dbReference type="PANTHER" id="PTHR43300:SF7">
    <property type="entry name" value="UDP-N-ACETYLBACILLOSAMINE N-ACETYLTRANSFERASE"/>
    <property type="match status" value="1"/>
</dbReference>
<dbReference type="Gene3D" id="2.160.10.10">
    <property type="entry name" value="Hexapeptide repeat proteins"/>
    <property type="match status" value="1"/>
</dbReference>
<dbReference type="EC" id="2.3.1.-" evidence="6"/>
<dbReference type="NCBIfam" id="TIGR03570">
    <property type="entry name" value="NeuD_NnaD"/>
    <property type="match status" value="1"/>
</dbReference>
<evidence type="ECO:0000256" key="2">
    <source>
        <dbReference type="ARBA" id="ARBA00022679"/>
    </source>
</evidence>
<dbReference type="Gene3D" id="3.40.50.20">
    <property type="match status" value="1"/>
</dbReference>
<dbReference type="GO" id="GO:0016746">
    <property type="term" value="F:acyltransferase activity"/>
    <property type="evidence" value="ECO:0007669"/>
    <property type="project" value="UniProtKB-KW"/>
</dbReference>
<dbReference type="OrthoDB" id="9815592at2"/>
<dbReference type="InterPro" id="IPR011004">
    <property type="entry name" value="Trimer_LpxA-like_sf"/>
</dbReference>
<gene>
    <name evidence="6" type="ORF">FHS99_000460</name>
</gene>
<dbReference type="Proteomes" id="UP000546701">
    <property type="component" value="Unassembled WGS sequence"/>
</dbReference>
<dbReference type="PANTHER" id="PTHR43300">
    <property type="entry name" value="ACETYLTRANSFERASE"/>
    <property type="match status" value="1"/>
</dbReference>
<evidence type="ECO:0000313" key="6">
    <source>
        <dbReference type="EMBL" id="MBB5728004.1"/>
    </source>
</evidence>
<feature type="site" description="Increases basicity of active site His" evidence="4">
    <location>
        <position position="138"/>
    </location>
</feature>
<evidence type="ECO:0000256" key="4">
    <source>
        <dbReference type="PIRSR" id="PIRSR620019-1"/>
    </source>
</evidence>
<keyword evidence="7" id="KW-1185">Reference proteome</keyword>
<dbReference type="PROSITE" id="PS00101">
    <property type="entry name" value="HEXAPEP_TRANSFERASES"/>
    <property type="match status" value="1"/>
</dbReference>
<dbReference type="EMBL" id="JACIJR010000001">
    <property type="protein sequence ID" value="MBB5728004.1"/>
    <property type="molecule type" value="Genomic_DNA"/>
</dbReference>
<name>A0A7W9BQA7_9SPHN</name>
<keyword evidence="2 6" id="KW-0808">Transferase</keyword>